<dbReference type="OrthoDB" id="7347529at2"/>
<evidence type="ECO:0000313" key="1">
    <source>
        <dbReference type="EMBL" id="SFO43710.1"/>
    </source>
</evidence>
<keyword evidence="2" id="KW-1185">Reference proteome</keyword>
<dbReference type="AlphaFoldDB" id="A0A1I5H6J2"/>
<evidence type="ECO:0008006" key="3">
    <source>
        <dbReference type="Google" id="ProtNLM"/>
    </source>
</evidence>
<dbReference type="EMBL" id="FOWE01000008">
    <property type="protein sequence ID" value="SFO43710.1"/>
    <property type="molecule type" value="Genomic_DNA"/>
</dbReference>
<evidence type="ECO:0000313" key="2">
    <source>
        <dbReference type="Proteomes" id="UP000183642"/>
    </source>
</evidence>
<accession>A0A1I5H6J2</accession>
<dbReference type="RefSeq" id="WP_083427446.1">
    <property type="nucleotide sequence ID" value="NZ_FOWE01000008.1"/>
</dbReference>
<protein>
    <recommendedName>
        <fullName evidence="3">Glycolipid-binding domain-containing protein</fullName>
    </recommendedName>
</protein>
<proteinExistence type="predicted"/>
<reference evidence="2" key="1">
    <citation type="submission" date="2016-10" db="EMBL/GenBank/DDBJ databases">
        <authorList>
            <person name="Varghese N."/>
            <person name="Submissions S."/>
        </authorList>
    </citation>
    <scope>NUCLEOTIDE SEQUENCE [LARGE SCALE GENOMIC DNA]</scope>
    <source>
        <strain evidence="2">DSM 43161</strain>
    </source>
</reference>
<sequence>MRTRVVAWRRTDEDAGHSLARVERRAGGWLFHGTEVLAGPQTLLACSFRVEADDGWATRAVEASAVSAEGERRLLLTVDADRRWSRDGEPAPGLDGCVDVDVAATPLTNTLPIRRLASLAVGEEATTPVAWVDVPALGVTRIDQTYRRLGPRRWRYSDDAHGAFELTVDDDGLVVDYTGMATRIAG</sequence>
<gene>
    <name evidence="1" type="ORF">SAMN05660359_03477</name>
</gene>
<dbReference type="Proteomes" id="UP000183642">
    <property type="component" value="Unassembled WGS sequence"/>
</dbReference>
<dbReference type="InterPro" id="IPR009467">
    <property type="entry name" value="Glycolipid-bd_prot_put"/>
</dbReference>
<organism evidence="1 2">
    <name type="scientific">Geodermatophilus obscurus</name>
    <dbReference type="NCBI Taxonomy" id="1861"/>
    <lineage>
        <taxon>Bacteria</taxon>
        <taxon>Bacillati</taxon>
        <taxon>Actinomycetota</taxon>
        <taxon>Actinomycetes</taxon>
        <taxon>Geodermatophilales</taxon>
        <taxon>Geodermatophilaceae</taxon>
        <taxon>Geodermatophilus</taxon>
    </lineage>
</organism>
<dbReference type="SUPFAM" id="SSF159275">
    <property type="entry name" value="PA1994-like"/>
    <property type="match status" value="1"/>
</dbReference>
<name>A0A1I5H6J2_9ACTN</name>
<dbReference type="Pfam" id="PF06475">
    <property type="entry name" value="Glycolipid_bind"/>
    <property type="match status" value="1"/>
</dbReference>